<gene>
    <name evidence="3" type="ORF">EUA06_13660</name>
</gene>
<sequence>MTTPGVLRAAVAAALVLAVAGCGEREPAATATEPVVTREGPVTLVDGEVLLSCGGGPGWVASTMAEGTTGVTPRAEIEAALDEVATDPDLRGETARVLPQGGRTPWKLLVEQGDQVVLALGDWTADGPARDAMTMHLERTSDGWRWTGHGNCWTLGPVLDPDTTWVQVNASAAVDGDATEVTVDVNETACTSARDPAPFLDEPALVSSEESVTVYWTSQPPVGGANCPGNPTSQQMLILDEPLGDRPLLDGSRWPPALVGQDE</sequence>
<keyword evidence="2" id="KW-0732">Signal</keyword>
<organism evidence="3 4">
    <name type="scientific">Nocardioides glacieisoli</name>
    <dbReference type="NCBI Taxonomy" id="1168730"/>
    <lineage>
        <taxon>Bacteria</taxon>
        <taxon>Bacillati</taxon>
        <taxon>Actinomycetota</taxon>
        <taxon>Actinomycetes</taxon>
        <taxon>Propionibacteriales</taxon>
        <taxon>Nocardioidaceae</taxon>
        <taxon>Nocardioides</taxon>
    </lineage>
</organism>
<name>A0A4Q2RPQ8_9ACTN</name>
<dbReference type="OrthoDB" id="5194705at2"/>
<evidence type="ECO:0000256" key="1">
    <source>
        <dbReference type="SAM" id="MobiDB-lite"/>
    </source>
</evidence>
<reference evidence="3 4" key="1">
    <citation type="submission" date="2019-01" db="EMBL/GenBank/DDBJ databases">
        <title>Novel species of Nocardioides.</title>
        <authorList>
            <person name="Liu Q."/>
            <person name="Xin Y.-H."/>
        </authorList>
    </citation>
    <scope>NUCLEOTIDE SEQUENCE [LARGE SCALE GENOMIC DNA]</scope>
    <source>
        <strain evidence="3 4">HLT3-15</strain>
    </source>
</reference>
<dbReference type="Proteomes" id="UP000291838">
    <property type="component" value="Unassembled WGS sequence"/>
</dbReference>
<comment type="caution">
    <text evidence="3">The sequence shown here is derived from an EMBL/GenBank/DDBJ whole genome shotgun (WGS) entry which is preliminary data.</text>
</comment>
<evidence type="ECO:0000313" key="4">
    <source>
        <dbReference type="Proteomes" id="UP000291838"/>
    </source>
</evidence>
<proteinExistence type="predicted"/>
<evidence type="ECO:0000313" key="3">
    <source>
        <dbReference type="EMBL" id="RYB89649.1"/>
    </source>
</evidence>
<dbReference type="RefSeq" id="WP_129476717.1">
    <property type="nucleotide sequence ID" value="NZ_SDWS01000006.1"/>
</dbReference>
<keyword evidence="4" id="KW-1185">Reference proteome</keyword>
<dbReference type="AlphaFoldDB" id="A0A4Q2RPQ8"/>
<feature type="chain" id="PRO_5038612183" evidence="2">
    <location>
        <begin position="21"/>
        <end position="263"/>
    </location>
</feature>
<evidence type="ECO:0000256" key="2">
    <source>
        <dbReference type="SAM" id="SignalP"/>
    </source>
</evidence>
<feature type="signal peptide" evidence="2">
    <location>
        <begin position="1"/>
        <end position="20"/>
    </location>
</feature>
<dbReference type="EMBL" id="SDWS01000006">
    <property type="protein sequence ID" value="RYB89649.1"/>
    <property type="molecule type" value="Genomic_DNA"/>
</dbReference>
<feature type="region of interest" description="Disordered" evidence="1">
    <location>
        <begin position="243"/>
        <end position="263"/>
    </location>
</feature>
<accession>A0A4Q2RPQ8</accession>
<protein>
    <submittedName>
        <fullName evidence="3">Uncharacterized protein</fullName>
    </submittedName>
</protein>